<dbReference type="EMBL" id="JAZDWU010000009">
    <property type="protein sequence ID" value="KAK9991298.1"/>
    <property type="molecule type" value="Genomic_DNA"/>
</dbReference>
<reference evidence="6 7" key="1">
    <citation type="submission" date="2024-01" db="EMBL/GenBank/DDBJ databases">
        <title>A telomere-to-telomere, gap-free genome of sweet tea (Lithocarpus litseifolius).</title>
        <authorList>
            <person name="Zhou J."/>
        </authorList>
    </citation>
    <scope>NUCLEOTIDE SEQUENCE [LARGE SCALE GENOMIC DNA]</scope>
    <source>
        <strain evidence="6">Zhou-2022a</strain>
        <tissue evidence="6">Leaf</tissue>
    </source>
</reference>
<dbReference type="Proteomes" id="UP001459277">
    <property type="component" value="Unassembled WGS sequence"/>
</dbReference>
<dbReference type="InterPro" id="IPR003441">
    <property type="entry name" value="NAC-dom"/>
</dbReference>
<keyword evidence="3" id="KW-0804">Transcription</keyword>
<evidence type="ECO:0000259" key="5">
    <source>
        <dbReference type="PROSITE" id="PS51005"/>
    </source>
</evidence>
<evidence type="ECO:0000256" key="1">
    <source>
        <dbReference type="ARBA" id="ARBA00023015"/>
    </source>
</evidence>
<evidence type="ECO:0000256" key="2">
    <source>
        <dbReference type="ARBA" id="ARBA00023125"/>
    </source>
</evidence>
<accession>A0AAW2C035</accession>
<dbReference type="InterPro" id="IPR036093">
    <property type="entry name" value="NAC_dom_sf"/>
</dbReference>
<dbReference type="PANTHER" id="PTHR31744:SF210">
    <property type="entry name" value="NAC DOMAIN-CONTAINING PROTEIN 86-LIKE"/>
    <property type="match status" value="1"/>
</dbReference>
<gene>
    <name evidence="6" type="ORF">SO802_026283</name>
</gene>
<proteinExistence type="predicted"/>
<dbReference type="GO" id="GO:0006355">
    <property type="term" value="P:regulation of DNA-templated transcription"/>
    <property type="evidence" value="ECO:0007669"/>
    <property type="project" value="InterPro"/>
</dbReference>
<dbReference type="AlphaFoldDB" id="A0AAW2C035"/>
<feature type="domain" description="NAC" evidence="5">
    <location>
        <begin position="18"/>
        <end position="166"/>
    </location>
</feature>
<protein>
    <recommendedName>
        <fullName evidence="5">NAC domain-containing protein</fullName>
    </recommendedName>
</protein>
<sequence>MESGKSGLDYLMGKELFPFPGLRFNPTDVELVMFFLLRKVMGRKCPVEVIAEVDVYKVSPWDLPDKSIVKGDLKWYFLCPIEKKYSAGVRMNRATDVGHWKITGNERPVHYDNTLVGSIKTLIFHMGKAPGKRTDWVIHEYRLDNKYLAERGVAQNGHVLCMIFHKEGPGPKNNAQYGAPFKEEDWDNDEEVCFIEVASSGFPTPACVLPNDYSSSLAAGTSQCDGTASESYLSETVLSEREVLPAVHSINVVSKEFNQDFDGDVTFSTLVVLNEDKKNKNPIHDGTDEALPVDESTINKDSGDLVNTAGLSEGGYDFSIGSPDNCLCMGDLRKPLPPEAGESQHVSTNDQYPGYNANIHSEQSPLSSCDAAQQISVSDMCDPLSGFKNVSHNELAELPSDEPEIYEGLGDLGNTSGRYLDDAFSLEDLETEAGEPQLVSDLYQMVFPNQKERKRKRQEDNDEIK</sequence>
<dbReference type="GO" id="GO:0003677">
    <property type="term" value="F:DNA binding"/>
    <property type="evidence" value="ECO:0007669"/>
    <property type="project" value="UniProtKB-KW"/>
</dbReference>
<dbReference type="Gene3D" id="2.170.150.80">
    <property type="entry name" value="NAC domain"/>
    <property type="match status" value="1"/>
</dbReference>
<keyword evidence="2" id="KW-0238">DNA-binding</keyword>
<keyword evidence="4" id="KW-0539">Nucleus</keyword>
<keyword evidence="7" id="KW-1185">Reference proteome</keyword>
<comment type="caution">
    <text evidence="6">The sequence shown here is derived from an EMBL/GenBank/DDBJ whole genome shotgun (WGS) entry which is preliminary data.</text>
</comment>
<dbReference type="Pfam" id="PF02365">
    <property type="entry name" value="NAM"/>
    <property type="match status" value="1"/>
</dbReference>
<organism evidence="6 7">
    <name type="scientific">Lithocarpus litseifolius</name>
    <dbReference type="NCBI Taxonomy" id="425828"/>
    <lineage>
        <taxon>Eukaryota</taxon>
        <taxon>Viridiplantae</taxon>
        <taxon>Streptophyta</taxon>
        <taxon>Embryophyta</taxon>
        <taxon>Tracheophyta</taxon>
        <taxon>Spermatophyta</taxon>
        <taxon>Magnoliopsida</taxon>
        <taxon>eudicotyledons</taxon>
        <taxon>Gunneridae</taxon>
        <taxon>Pentapetalae</taxon>
        <taxon>rosids</taxon>
        <taxon>fabids</taxon>
        <taxon>Fagales</taxon>
        <taxon>Fagaceae</taxon>
        <taxon>Lithocarpus</taxon>
    </lineage>
</organism>
<dbReference type="SUPFAM" id="SSF101941">
    <property type="entry name" value="NAC domain"/>
    <property type="match status" value="1"/>
</dbReference>
<name>A0AAW2C035_9ROSI</name>
<dbReference type="PROSITE" id="PS51005">
    <property type="entry name" value="NAC"/>
    <property type="match status" value="1"/>
</dbReference>
<evidence type="ECO:0000256" key="4">
    <source>
        <dbReference type="ARBA" id="ARBA00023242"/>
    </source>
</evidence>
<evidence type="ECO:0000313" key="7">
    <source>
        <dbReference type="Proteomes" id="UP001459277"/>
    </source>
</evidence>
<dbReference type="PANTHER" id="PTHR31744">
    <property type="entry name" value="PROTEIN CUP-SHAPED COTYLEDON 2-RELATED"/>
    <property type="match status" value="1"/>
</dbReference>
<keyword evidence="1" id="KW-0805">Transcription regulation</keyword>
<evidence type="ECO:0000256" key="3">
    <source>
        <dbReference type="ARBA" id="ARBA00023163"/>
    </source>
</evidence>
<evidence type="ECO:0000313" key="6">
    <source>
        <dbReference type="EMBL" id="KAK9991298.1"/>
    </source>
</evidence>